<proteinExistence type="predicted"/>
<dbReference type="EMBL" id="JAEINH010000001">
    <property type="protein sequence ID" value="MBI9113737.1"/>
    <property type="molecule type" value="Genomic_DNA"/>
</dbReference>
<evidence type="ECO:0000313" key="2">
    <source>
        <dbReference type="Proteomes" id="UP000602087"/>
    </source>
</evidence>
<keyword evidence="2" id="KW-1185">Reference proteome</keyword>
<accession>A0A934I843</accession>
<comment type="caution">
    <text evidence="1">The sequence shown here is derived from an EMBL/GenBank/DDBJ whole genome shotgun (WGS) entry which is preliminary data.</text>
</comment>
<gene>
    <name evidence="1" type="ORF">JAV76_01760</name>
</gene>
<dbReference type="Proteomes" id="UP000602087">
    <property type="component" value="Unassembled WGS sequence"/>
</dbReference>
<dbReference type="AlphaFoldDB" id="A0A934I843"/>
<evidence type="ECO:0000313" key="1">
    <source>
        <dbReference type="EMBL" id="MBI9113737.1"/>
    </source>
</evidence>
<organism evidence="1 2">
    <name type="scientific">Sanguibacter suaedae</name>
    <dbReference type="NCBI Taxonomy" id="2795737"/>
    <lineage>
        <taxon>Bacteria</taxon>
        <taxon>Bacillati</taxon>
        <taxon>Actinomycetota</taxon>
        <taxon>Actinomycetes</taxon>
        <taxon>Micrococcales</taxon>
        <taxon>Sanguibacteraceae</taxon>
        <taxon>Sanguibacter</taxon>
    </lineage>
</organism>
<name>A0A934I843_9MICO</name>
<reference evidence="1" key="1">
    <citation type="submission" date="2020-12" db="EMBL/GenBank/DDBJ databases">
        <title>Sanguibacter suaedae sp. nov., isolated from Suaeda aralocaspica.</title>
        <authorList>
            <person name="Ma Q."/>
        </authorList>
    </citation>
    <scope>NUCLEOTIDE SEQUENCE</scope>
    <source>
        <strain evidence="1">YZGR15</strain>
    </source>
</reference>
<protein>
    <submittedName>
        <fullName evidence="1">Uncharacterized protein</fullName>
    </submittedName>
</protein>
<dbReference type="RefSeq" id="WP_198732289.1">
    <property type="nucleotide sequence ID" value="NZ_JAEINH010000001.1"/>
</dbReference>
<sequence>MPTLVEVVTSIDAVPDVVLRLGLGDEVTLRALRHEHLFHDLGDGGTQVTGLRVSAP</sequence>